<evidence type="ECO:0000313" key="3">
    <source>
        <dbReference type="Proteomes" id="UP000017052"/>
    </source>
</evidence>
<comment type="caution">
    <text evidence="2">The sequence shown here is derived from an EMBL/GenBank/DDBJ whole genome shotgun (WGS) entry which is preliminary data.</text>
</comment>
<dbReference type="AlphaFoldDB" id="U2Q6Q0"/>
<dbReference type="Pfam" id="PF20555">
    <property type="entry name" value="DUF6767"/>
    <property type="match status" value="1"/>
</dbReference>
<sequence>MSAMGADTPTTGTGPASGSDASGRAPRARAAGAVVPMCPLRPEDYCSQCQAYATGPQDCGLVYMVLHDPDLREMYAEQLARYRETGRQWGRRR</sequence>
<evidence type="ECO:0000256" key="1">
    <source>
        <dbReference type="SAM" id="MobiDB-lite"/>
    </source>
</evidence>
<proteinExistence type="predicted"/>
<protein>
    <submittedName>
        <fullName evidence="2">Uncharacterized protein</fullName>
    </submittedName>
</protein>
<dbReference type="InterPro" id="IPR046658">
    <property type="entry name" value="DUF6767"/>
</dbReference>
<dbReference type="Proteomes" id="UP000017052">
    <property type="component" value="Unassembled WGS sequence"/>
</dbReference>
<feature type="region of interest" description="Disordered" evidence="1">
    <location>
        <begin position="1"/>
        <end position="28"/>
    </location>
</feature>
<keyword evidence="3" id="KW-1185">Reference proteome</keyword>
<evidence type="ECO:0000313" key="2">
    <source>
        <dbReference type="EMBL" id="ERK51729.1"/>
    </source>
</evidence>
<accession>U2Q6Q0</accession>
<name>U2Q6Q0_9ACTN</name>
<dbReference type="EMBL" id="ACVN02000271">
    <property type="protein sequence ID" value="ERK51729.1"/>
    <property type="molecule type" value="Genomic_DNA"/>
</dbReference>
<reference evidence="2" key="1">
    <citation type="submission" date="2013-08" db="EMBL/GenBank/DDBJ databases">
        <authorList>
            <person name="Durkin A.S."/>
            <person name="Haft D.R."/>
            <person name="McCorrison J."/>
            <person name="Torralba M."/>
            <person name="Gillis M."/>
            <person name="Haft D.H."/>
            <person name="Methe B."/>
            <person name="Sutton G."/>
            <person name="Nelson K.E."/>
        </authorList>
    </citation>
    <scope>NUCLEOTIDE SEQUENCE [LARGE SCALE GENOMIC DNA]</scope>
    <source>
        <strain evidence="2">F0233</strain>
    </source>
</reference>
<gene>
    <name evidence="2" type="ORF">HMPREF0682_0384</name>
</gene>
<organism evidence="2 3">
    <name type="scientific">Propionibacterium acidifaciens F0233</name>
    <dbReference type="NCBI Taxonomy" id="553198"/>
    <lineage>
        <taxon>Bacteria</taxon>
        <taxon>Bacillati</taxon>
        <taxon>Actinomycetota</taxon>
        <taxon>Actinomycetes</taxon>
        <taxon>Propionibacteriales</taxon>
        <taxon>Propionibacteriaceae</taxon>
        <taxon>Propionibacterium</taxon>
    </lineage>
</organism>